<dbReference type="InterPro" id="IPR021145">
    <property type="entry name" value="Portal_protein_SPP1_Gp6-like"/>
</dbReference>
<feature type="compositionally biased region" description="Polar residues" evidence="1">
    <location>
        <begin position="479"/>
        <end position="492"/>
    </location>
</feature>
<name>A0ABW4D113_9LACO</name>
<dbReference type="EMBL" id="JBHTOD010000004">
    <property type="protein sequence ID" value="MFD1455224.1"/>
    <property type="molecule type" value="Genomic_DNA"/>
</dbReference>
<dbReference type="InterPro" id="IPR006428">
    <property type="entry name" value="Portal_SPP1-type"/>
</dbReference>
<evidence type="ECO:0000313" key="3">
    <source>
        <dbReference type="Proteomes" id="UP001597189"/>
    </source>
</evidence>
<sequence length="492" mass="56175">MPLEVEAPDLENKILDHVQITHNNMFLFPADEEISMGDLLALVDYHRLHIRPNYLRDRKYYEGDHDINYRYPKPNYKPDNRLVINFPRKAITSFNGFFIGTPVKIDSKDKDADEFITKWSNANSFEDVNAEVAKETSMYGRSYYYVYQDESGVPCVVPASPIDTFIVYDDTLARKVKYGVHYRYNTQGQLVVSLLSVGRQREFIVNGLSGSYMDQVAIYALPYPIVPIIEAVENEERLSLCHDIVSLIDALDKAMSEKANDVDYFADAYLKIINAYFDDDEVEKFQQHLRDERSIVVNGGKSDEGETQVEFMQKPNADTTQENLVNRLVDYIYQIANVTNMNDEAFSGNPSGVTLKLKYQPMKDMADVKAIKFKRSLRDVFKCVFSVVQGIDDAAWQDLQFRFTQSVPQNLLELSQAFDNFYGKLSNNTLFKQMPFIDDPDKEQEQIKKEAAEGQQQVAQLTQQYLTDQQKKGGVGDATDNSAGTAKNSATN</sequence>
<comment type="caution">
    <text evidence="2">The sequence shown here is derived from an EMBL/GenBank/DDBJ whole genome shotgun (WGS) entry which is preliminary data.</text>
</comment>
<organism evidence="2 3">
    <name type="scientific">Levilactobacillus lanxiensis</name>
    <dbReference type="NCBI Taxonomy" id="2799568"/>
    <lineage>
        <taxon>Bacteria</taxon>
        <taxon>Bacillati</taxon>
        <taxon>Bacillota</taxon>
        <taxon>Bacilli</taxon>
        <taxon>Lactobacillales</taxon>
        <taxon>Lactobacillaceae</taxon>
        <taxon>Levilactobacillus</taxon>
    </lineage>
</organism>
<feature type="region of interest" description="Disordered" evidence="1">
    <location>
        <begin position="469"/>
        <end position="492"/>
    </location>
</feature>
<evidence type="ECO:0000313" key="2">
    <source>
        <dbReference type="EMBL" id="MFD1455224.1"/>
    </source>
</evidence>
<dbReference type="Proteomes" id="UP001597189">
    <property type="component" value="Unassembled WGS sequence"/>
</dbReference>
<reference evidence="3" key="1">
    <citation type="journal article" date="2019" name="Int. J. Syst. Evol. Microbiol.">
        <title>The Global Catalogue of Microorganisms (GCM) 10K type strain sequencing project: providing services to taxonomists for standard genome sequencing and annotation.</title>
        <authorList>
            <consortium name="The Broad Institute Genomics Platform"/>
            <consortium name="The Broad Institute Genome Sequencing Center for Infectious Disease"/>
            <person name="Wu L."/>
            <person name="Ma J."/>
        </authorList>
    </citation>
    <scope>NUCLEOTIDE SEQUENCE [LARGE SCALE GENOMIC DNA]</scope>
    <source>
        <strain evidence="3">CCM 8979</strain>
    </source>
</reference>
<protein>
    <submittedName>
        <fullName evidence="2">Phage portal protein</fullName>
    </submittedName>
</protein>
<proteinExistence type="predicted"/>
<dbReference type="RefSeq" id="WP_203644495.1">
    <property type="nucleotide sequence ID" value="NZ_BOLN01000004.1"/>
</dbReference>
<evidence type="ECO:0000256" key="1">
    <source>
        <dbReference type="SAM" id="MobiDB-lite"/>
    </source>
</evidence>
<accession>A0ABW4D113</accession>
<gene>
    <name evidence="2" type="ORF">ACFQ44_05935</name>
</gene>
<dbReference type="Pfam" id="PF05133">
    <property type="entry name" value="SPP1_portal"/>
    <property type="match status" value="1"/>
</dbReference>
<keyword evidence="3" id="KW-1185">Reference proteome</keyword>
<dbReference type="NCBIfam" id="TIGR01538">
    <property type="entry name" value="portal_SPP1"/>
    <property type="match status" value="1"/>
</dbReference>